<dbReference type="Proteomes" id="UP000291084">
    <property type="component" value="Chromosome 3"/>
</dbReference>
<reference evidence="1 2" key="1">
    <citation type="journal article" date="2015" name="Sci. Rep.">
        <title>The power of single molecule real-time sequencing technology in the de novo assembly of a eukaryotic genome.</title>
        <authorList>
            <person name="Sakai H."/>
            <person name="Naito K."/>
            <person name="Ogiso-Tanaka E."/>
            <person name="Takahashi Y."/>
            <person name="Iseki K."/>
            <person name="Muto C."/>
            <person name="Satou K."/>
            <person name="Teruya K."/>
            <person name="Shiroma A."/>
            <person name="Shimoji M."/>
            <person name="Hirano T."/>
            <person name="Itoh T."/>
            <person name="Kaga A."/>
            <person name="Tomooka N."/>
        </authorList>
    </citation>
    <scope>NUCLEOTIDE SEQUENCE [LARGE SCALE GENOMIC DNA]</scope>
    <source>
        <strain evidence="2">cv. Shumari</strain>
    </source>
</reference>
<accession>A0A0S3RNV1</accession>
<sequence length="89" mass="10304">MMNYCDYMMGMMNVSMIRKSQGEMDESGYVKYCSSVCIIVGASKWYVYPYTQSIVHTQVKENNVNGESRGRSSSIVFEFRHRQLGVLYC</sequence>
<keyword evidence="2" id="KW-1185">Reference proteome</keyword>
<evidence type="ECO:0000313" key="1">
    <source>
        <dbReference type="EMBL" id="BAT82279.1"/>
    </source>
</evidence>
<dbReference type="AlphaFoldDB" id="A0A0S3RNV1"/>
<organism evidence="1 2">
    <name type="scientific">Vigna angularis var. angularis</name>
    <dbReference type="NCBI Taxonomy" id="157739"/>
    <lineage>
        <taxon>Eukaryota</taxon>
        <taxon>Viridiplantae</taxon>
        <taxon>Streptophyta</taxon>
        <taxon>Embryophyta</taxon>
        <taxon>Tracheophyta</taxon>
        <taxon>Spermatophyta</taxon>
        <taxon>Magnoliopsida</taxon>
        <taxon>eudicotyledons</taxon>
        <taxon>Gunneridae</taxon>
        <taxon>Pentapetalae</taxon>
        <taxon>rosids</taxon>
        <taxon>fabids</taxon>
        <taxon>Fabales</taxon>
        <taxon>Fabaceae</taxon>
        <taxon>Papilionoideae</taxon>
        <taxon>50 kb inversion clade</taxon>
        <taxon>NPAAA clade</taxon>
        <taxon>indigoferoid/millettioid clade</taxon>
        <taxon>Phaseoleae</taxon>
        <taxon>Vigna</taxon>
    </lineage>
</organism>
<protein>
    <submittedName>
        <fullName evidence="1">Uncharacterized protein</fullName>
    </submittedName>
</protein>
<proteinExistence type="predicted"/>
<name>A0A0S3RNV1_PHAAN</name>
<dbReference type="EMBL" id="AP015036">
    <property type="protein sequence ID" value="BAT82279.1"/>
    <property type="molecule type" value="Genomic_DNA"/>
</dbReference>
<evidence type="ECO:0000313" key="2">
    <source>
        <dbReference type="Proteomes" id="UP000291084"/>
    </source>
</evidence>
<gene>
    <name evidence="1" type="primary">Vigan.03G226300</name>
    <name evidence="1" type="ORF">VIGAN_03226300</name>
</gene>